<dbReference type="OrthoDB" id="6148273at2759"/>
<dbReference type="KEGG" id="bgt:106071015"/>
<dbReference type="InterPro" id="IPR032675">
    <property type="entry name" value="LRR_dom_sf"/>
</dbReference>
<keyword evidence="8 11" id="KW-0472">Membrane</keyword>
<evidence type="ECO:0000256" key="3">
    <source>
        <dbReference type="ARBA" id="ARBA00022614"/>
    </source>
</evidence>
<reference evidence="14" key="1">
    <citation type="submission" date="2020-05" db="UniProtKB">
        <authorList>
            <consortium name="EnsemblMetazoa"/>
        </authorList>
    </citation>
    <scope>IDENTIFICATION</scope>
    <source>
        <strain evidence="14">BB02</strain>
    </source>
</reference>
<evidence type="ECO:0000256" key="12">
    <source>
        <dbReference type="SAM" id="SignalP"/>
    </source>
</evidence>
<dbReference type="InterPro" id="IPR001611">
    <property type="entry name" value="Leu-rich_rpt"/>
</dbReference>
<keyword evidence="3" id="KW-0433">Leucine-rich repeat</keyword>
<dbReference type="Gene3D" id="3.40.50.10140">
    <property type="entry name" value="Toll/interleukin-1 receptor homology (TIR) domain"/>
    <property type="match status" value="1"/>
</dbReference>
<dbReference type="STRING" id="6526.A0A2C9JWR0"/>
<evidence type="ECO:0000256" key="8">
    <source>
        <dbReference type="ARBA" id="ARBA00023136"/>
    </source>
</evidence>
<dbReference type="EnsemblMetazoa" id="BGLB009221-RB">
    <property type="protein sequence ID" value="BGLB009221-PB"/>
    <property type="gene ID" value="BGLB009221"/>
</dbReference>
<protein>
    <recommendedName>
        <fullName evidence="13">TIR domain-containing protein</fullName>
    </recommendedName>
</protein>
<dbReference type="SMART" id="SM00369">
    <property type="entry name" value="LRR_TYP"/>
    <property type="match status" value="5"/>
</dbReference>
<feature type="domain" description="TIR" evidence="13">
    <location>
        <begin position="888"/>
        <end position="1026"/>
    </location>
</feature>
<sequence length="1029" mass="117521">MSAINSAIMFCLIVVCHSANTRTKMSDIKMNFKLGNETEEHLKHEQNSINKTLTYEIDQATHAKVDKGSHFRINNSKETTIDQIKNSNVDVATGKTLKQQVSYSTKQATYDTFDQVTDVAVDRTTNIAADQATDVIVDQTTDVNVDQTTNFLIDREPLQFHFVNRNLGNPKGFGSVHNHTAADCSWVYACTSLYLQGNCSICECETHKLLAYCFKTKLSGIPQDLPRNISYLVLQHNELNDTALYPKVFANYSDLEVLEIKHNYITALPAGVFEGLNKLVSLNLQRNRIAMDSQLNDSQVFSPLGRTLTTLILNGNNPNTTNPDLKYPDFALSYLPNLSNLALDGLRNKVFGRYFRALKKLTNLTLAGYYPGYCRMTALKNDTFRHVIHVKYLNISECGITGSFVEKDAFAPLTQLVFLDLTNNFELGLEAVGDMMYGLRNSKSIHRLKIERIVSRFTPCVVVYGHTLRYFWNTSIQVIEAMYNEIEMIEQKALLKLPPTLRSLNLTNNKIMFGSYWKDMGQLINLENLHLDGFFMPVEFPYIFPDRRFHCQTSQSIDNEGTDNEKQGSCGDQFWDDNQTDFKLPLPPVLKRMTMRSFSMAYVVTNITFCPNNALEYVDVSSNNFPKLIGPVTGLVNLKVLNLSSSYIETISAKFFNNLTSLKHLSLFQNLLGDCLNNDKNGLIFSQLTELKVLNLSFNNLYYLGWEVFQGQADIEVIDLSVNRLDHITFNVSHMRKLRHLDLHKNDIETLPTGLTDHISSLLKRGVNVTLDMRQNPISCGCENLDFLQWVVNTRVFGSDLYLYYCKFPDSDRAVRVEPGGYEDVVKRLVHSCSSQAVLYTVVSCVTVLIMLILLAAVIYRFRWTLRYWYHAAKLKISSNQQMDSDQFKYDVFVSYASKDIDFVVKELCPRLKERNITVYVHGEKFKVGCYIADNIYTGIRKCRKTLVVVTQNMLASRWCNYELQIAREQARNTGRNVLVFLFLEELPTSRMGMGVLTHIKSSTYIMYPKLPQHRGAFWDKLADDLRSS</sequence>
<evidence type="ECO:0000256" key="5">
    <source>
        <dbReference type="ARBA" id="ARBA00022729"/>
    </source>
</evidence>
<dbReference type="Gene3D" id="3.80.10.10">
    <property type="entry name" value="Ribonuclease Inhibitor"/>
    <property type="match status" value="3"/>
</dbReference>
<evidence type="ECO:0000256" key="1">
    <source>
        <dbReference type="ARBA" id="ARBA00004167"/>
    </source>
</evidence>
<keyword evidence="10" id="KW-0325">Glycoprotein</keyword>
<dbReference type="InterPro" id="IPR003591">
    <property type="entry name" value="Leu-rich_rpt_typical-subtyp"/>
</dbReference>
<dbReference type="PROSITE" id="PS50104">
    <property type="entry name" value="TIR"/>
    <property type="match status" value="1"/>
</dbReference>
<dbReference type="SUPFAM" id="SSF52058">
    <property type="entry name" value="L domain-like"/>
    <property type="match status" value="1"/>
</dbReference>
<dbReference type="InterPro" id="IPR000157">
    <property type="entry name" value="TIR_dom"/>
</dbReference>
<keyword evidence="5 12" id="KW-0732">Signal</keyword>
<name>A0A2C9JWR0_BIOGL</name>
<evidence type="ECO:0000256" key="10">
    <source>
        <dbReference type="ARBA" id="ARBA00023180"/>
    </source>
</evidence>
<dbReference type="PANTHER" id="PTHR24365">
    <property type="entry name" value="TOLL-LIKE RECEPTOR"/>
    <property type="match status" value="1"/>
</dbReference>
<dbReference type="GO" id="GO:0005886">
    <property type="term" value="C:plasma membrane"/>
    <property type="evidence" value="ECO:0007669"/>
    <property type="project" value="TreeGrafter"/>
</dbReference>
<evidence type="ECO:0000256" key="11">
    <source>
        <dbReference type="SAM" id="Phobius"/>
    </source>
</evidence>
<feature type="transmembrane region" description="Helical" evidence="11">
    <location>
        <begin position="837"/>
        <end position="860"/>
    </location>
</feature>
<evidence type="ECO:0000313" key="14">
    <source>
        <dbReference type="EnsemblMetazoa" id="BGLB009221-PB"/>
    </source>
</evidence>
<evidence type="ECO:0000313" key="15">
    <source>
        <dbReference type="Proteomes" id="UP000076420"/>
    </source>
</evidence>
<evidence type="ECO:0000256" key="6">
    <source>
        <dbReference type="ARBA" id="ARBA00022737"/>
    </source>
</evidence>
<dbReference type="GO" id="GO:0007165">
    <property type="term" value="P:signal transduction"/>
    <property type="evidence" value="ECO:0007669"/>
    <property type="project" value="InterPro"/>
</dbReference>
<keyword evidence="7 11" id="KW-1133">Transmembrane helix</keyword>
<dbReference type="SMART" id="SM00255">
    <property type="entry name" value="TIR"/>
    <property type="match status" value="1"/>
</dbReference>
<evidence type="ECO:0000256" key="7">
    <source>
        <dbReference type="ARBA" id="ARBA00022989"/>
    </source>
</evidence>
<dbReference type="Pfam" id="PF13855">
    <property type="entry name" value="LRR_8"/>
    <property type="match status" value="3"/>
</dbReference>
<feature type="signal peptide" evidence="12">
    <location>
        <begin position="1"/>
        <end position="18"/>
    </location>
</feature>
<dbReference type="Proteomes" id="UP000076420">
    <property type="component" value="Unassembled WGS sequence"/>
</dbReference>
<dbReference type="SUPFAM" id="SSF52200">
    <property type="entry name" value="Toll/Interleukin receptor TIR domain"/>
    <property type="match status" value="1"/>
</dbReference>
<keyword evidence="6" id="KW-0677">Repeat</keyword>
<dbReference type="AlphaFoldDB" id="A0A2C9JWR0"/>
<accession>A0A2C9JWR0</accession>
<feature type="chain" id="PRO_5012474419" description="TIR domain-containing protein" evidence="12">
    <location>
        <begin position="19"/>
        <end position="1029"/>
    </location>
</feature>
<dbReference type="GO" id="GO:0038023">
    <property type="term" value="F:signaling receptor activity"/>
    <property type="evidence" value="ECO:0007669"/>
    <property type="project" value="TreeGrafter"/>
</dbReference>
<proteinExistence type="inferred from homology"/>
<evidence type="ECO:0000256" key="4">
    <source>
        <dbReference type="ARBA" id="ARBA00022692"/>
    </source>
</evidence>
<evidence type="ECO:0000256" key="2">
    <source>
        <dbReference type="ARBA" id="ARBA00009634"/>
    </source>
</evidence>
<comment type="similarity">
    <text evidence="2">Belongs to the Toll-like receptor family.</text>
</comment>
<evidence type="ECO:0000256" key="9">
    <source>
        <dbReference type="ARBA" id="ARBA00023170"/>
    </source>
</evidence>
<dbReference type="Pfam" id="PF13676">
    <property type="entry name" value="TIR_2"/>
    <property type="match status" value="1"/>
</dbReference>
<dbReference type="InterPro" id="IPR035897">
    <property type="entry name" value="Toll_tir_struct_dom_sf"/>
</dbReference>
<dbReference type="VEuPathDB" id="VectorBase:BGLAX_036537"/>
<gene>
    <name evidence="14" type="primary">106071015</name>
</gene>
<keyword evidence="4 11" id="KW-0812">Transmembrane</keyword>
<evidence type="ECO:0000259" key="13">
    <source>
        <dbReference type="PROSITE" id="PS50104"/>
    </source>
</evidence>
<organism evidence="14 15">
    <name type="scientific">Biomphalaria glabrata</name>
    <name type="common">Bloodfluke planorb</name>
    <name type="synonym">Freshwater snail</name>
    <dbReference type="NCBI Taxonomy" id="6526"/>
    <lineage>
        <taxon>Eukaryota</taxon>
        <taxon>Metazoa</taxon>
        <taxon>Spiralia</taxon>
        <taxon>Lophotrochozoa</taxon>
        <taxon>Mollusca</taxon>
        <taxon>Gastropoda</taxon>
        <taxon>Heterobranchia</taxon>
        <taxon>Euthyneura</taxon>
        <taxon>Panpulmonata</taxon>
        <taxon>Hygrophila</taxon>
        <taxon>Lymnaeoidea</taxon>
        <taxon>Planorbidae</taxon>
        <taxon>Biomphalaria</taxon>
    </lineage>
</organism>
<keyword evidence="9" id="KW-0675">Receptor</keyword>
<comment type="subcellular location">
    <subcellularLocation>
        <location evidence="1">Membrane</location>
        <topology evidence="1">Single-pass membrane protein</topology>
    </subcellularLocation>
</comment>
<dbReference type="VEuPathDB" id="VectorBase:BGLB009221"/>
<dbReference type="PANTHER" id="PTHR24365:SF530">
    <property type="entry name" value="MSTPROX-RELATED"/>
    <property type="match status" value="1"/>
</dbReference>
<dbReference type="SUPFAM" id="SSF52047">
    <property type="entry name" value="RNI-like"/>
    <property type="match status" value="1"/>
</dbReference>